<protein>
    <recommendedName>
        <fullName evidence="4">DUF898 domain-containing protein</fullName>
    </recommendedName>
</protein>
<evidence type="ECO:0000256" key="1">
    <source>
        <dbReference type="SAM" id="Phobius"/>
    </source>
</evidence>
<organism evidence="2 3">
    <name type="scientific">Microbacterium suwonense</name>
    <dbReference type="NCBI Taxonomy" id="683047"/>
    <lineage>
        <taxon>Bacteria</taxon>
        <taxon>Bacillati</taxon>
        <taxon>Actinomycetota</taxon>
        <taxon>Actinomycetes</taxon>
        <taxon>Micrococcales</taxon>
        <taxon>Microbacteriaceae</taxon>
        <taxon>Microbacterium</taxon>
    </lineage>
</organism>
<keyword evidence="1" id="KW-1133">Transmembrane helix</keyword>
<evidence type="ECO:0000313" key="2">
    <source>
        <dbReference type="EMBL" id="BDZ39561.1"/>
    </source>
</evidence>
<dbReference type="InterPro" id="IPR010295">
    <property type="entry name" value="DUF898"/>
</dbReference>
<keyword evidence="3" id="KW-1185">Reference proteome</keyword>
<dbReference type="RefSeq" id="WP_286299785.1">
    <property type="nucleotide sequence ID" value="NZ_AP027728.1"/>
</dbReference>
<accession>A0ABM8FVB4</accession>
<keyword evidence="1" id="KW-0812">Transmembrane</keyword>
<reference evidence="3" key="1">
    <citation type="journal article" date="2019" name="Int. J. Syst. Evol. Microbiol.">
        <title>The Global Catalogue of Microorganisms (GCM) 10K type strain sequencing project: providing services to taxonomists for standard genome sequencing and annotation.</title>
        <authorList>
            <consortium name="The Broad Institute Genomics Platform"/>
            <consortium name="The Broad Institute Genome Sequencing Center for Infectious Disease"/>
            <person name="Wu L."/>
            <person name="Ma J."/>
        </authorList>
    </citation>
    <scope>NUCLEOTIDE SEQUENCE [LARGE SCALE GENOMIC DNA]</scope>
    <source>
        <strain evidence="3">NBRC 106310</strain>
    </source>
</reference>
<evidence type="ECO:0000313" key="3">
    <source>
        <dbReference type="Proteomes" id="UP001321543"/>
    </source>
</evidence>
<evidence type="ECO:0008006" key="4">
    <source>
        <dbReference type="Google" id="ProtNLM"/>
    </source>
</evidence>
<proteinExistence type="predicted"/>
<dbReference type="Pfam" id="PF05987">
    <property type="entry name" value="DUF898"/>
    <property type="match status" value="1"/>
</dbReference>
<keyword evidence="1" id="KW-0472">Membrane</keyword>
<feature type="transmembrane region" description="Helical" evidence="1">
    <location>
        <begin position="28"/>
        <end position="53"/>
    </location>
</feature>
<dbReference type="EMBL" id="AP027728">
    <property type="protein sequence ID" value="BDZ39561.1"/>
    <property type="molecule type" value="Genomic_DNA"/>
</dbReference>
<name>A0ABM8FVB4_9MICO</name>
<dbReference type="Proteomes" id="UP001321543">
    <property type="component" value="Chromosome"/>
</dbReference>
<sequence>MSDTNSTANVVPGTPRLPHLQFGFTGGAAGWLGIGIGGFLITLITLGICYPWAVVMTYRWKTKHTWINGQRLRFTGTAPRLFGMWIKWFLLCVITIGIYGFWVYPRLQKWIVEHQELDPTS</sequence>
<gene>
    <name evidence="2" type="ORF">GCM10025863_21750</name>
</gene>
<feature type="transmembrane region" description="Helical" evidence="1">
    <location>
        <begin position="81"/>
        <end position="102"/>
    </location>
</feature>